<feature type="transmembrane region" description="Helical" evidence="6">
    <location>
        <begin position="12"/>
        <end position="31"/>
    </location>
</feature>
<evidence type="ECO:0000256" key="4">
    <source>
        <dbReference type="ARBA" id="ARBA00022989"/>
    </source>
</evidence>
<evidence type="ECO:0000313" key="7">
    <source>
        <dbReference type="EMBL" id="CDW82901.1"/>
    </source>
</evidence>
<reference evidence="7 8" key="1">
    <citation type="submission" date="2014-06" db="EMBL/GenBank/DDBJ databases">
        <authorList>
            <person name="Swart Estienne"/>
        </authorList>
    </citation>
    <scope>NUCLEOTIDE SEQUENCE [LARGE SCALE GENOMIC DNA]</scope>
    <source>
        <strain evidence="7 8">130c</strain>
    </source>
</reference>
<protein>
    <submittedName>
        <fullName evidence="7">Uncharacterized protein</fullName>
    </submittedName>
</protein>
<comment type="subcellular location">
    <subcellularLocation>
        <location evidence="1">Membrane</location>
        <topology evidence="1">Multi-pass membrane protein</topology>
    </subcellularLocation>
</comment>
<dbReference type="GO" id="GO:0016020">
    <property type="term" value="C:membrane"/>
    <property type="evidence" value="ECO:0007669"/>
    <property type="project" value="UniProtKB-SubCell"/>
</dbReference>
<evidence type="ECO:0000256" key="3">
    <source>
        <dbReference type="ARBA" id="ARBA00022692"/>
    </source>
</evidence>
<keyword evidence="2" id="KW-0813">Transport</keyword>
<evidence type="ECO:0000256" key="2">
    <source>
        <dbReference type="ARBA" id="ARBA00022448"/>
    </source>
</evidence>
<evidence type="ECO:0000256" key="6">
    <source>
        <dbReference type="SAM" id="Phobius"/>
    </source>
</evidence>
<evidence type="ECO:0000313" key="8">
    <source>
        <dbReference type="Proteomes" id="UP000039865"/>
    </source>
</evidence>
<sequence>MRWNVGIIPDIAYTIGISFIADPFHAIFYDVSLQIIYMKLSPSRYQTSMGSLYLSFAVISQSFVSIPVAQALNQQFTQVDKNNIEDMYKLKCIQMFFCVAVMPFTFLLPNFDRFNRFNSALAELGLDQVTDQQISASDLKFQNHNSWHVGGTIGENNFETFQIDRKSVVQNIKLRQRKFQGQQSIKNQI</sequence>
<keyword evidence="5 6" id="KW-0472">Membrane</keyword>
<feature type="transmembrane region" description="Helical" evidence="6">
    <location>
        <begin position="52"/>
        <end position="73"/>
    </location>
</feature>
<gene>
    <name evidence="7" type="primary">Contig9240.g9877</name>
    <name evidence="7" type="ORF">STYLEM_11937</name>
</gene>
<evidence type="ECO:0000256" key="1">
    <source>
        <dbReference type="ARBA" id="ARBA00004141"/>
    </source>
</evidence>
<keyword evidence="3 6" id="KW-0812">Transmembrane</keyword>
<name>A0A078AM09_STYLE</name>
<dbReference type="EMBL" id="CCKQ01011351">
    <property type="protein sequence ID" value="CDW82901.1"/>
    <property type="molecule type" value="Genomic_DNA"/>
</dbReference>
<keyword evidence="4 6" id="KW-1133">Transmembrane helix</keyword>
<keyword evidence="8" id="KW-1185">Reference proteome</keyword>
<dbReference type="Proteomes" id="UP000039865">
    <property type="component" value="Unassembled WGS sequence"/>
</dbReference>
<evidence type="ECO:0000256" key="5">
    <source>
        <dbReference type="ARBA" id="ARBA00023136"/>
    </source>
</evidence>
<dbReference type="InParanoid" id="A0A078AM09"/>
<dbReference type="InterPro" id="IPR039309">
    <property type="entry name" value="BT1"/>
</dbReference>
<feature type="transmembrane region" description="Helical" evidence="6">
    <location>
        <begin position="93"/>
        <end position="111"/>
    </location>
</feature>
<organism evidence="7 8">
    <name type="scientific">Stylonychia lemnae</name>
    <name type="common">Ciliate</name>
    <dbReference type="NCBI Taxonomy" id="5949"/>
    <lineage>
        <taxon>Eukaryota</taxon>
        <taxon>Sar</taxon>
        <taxon>Alveolata</taxon>
        <taxon>Ciliophora</taxon>
        <taxon>Intramacronucleata</taxon>
        <taxon>Spirotrichea</taxon>
        <taxon>Stichotrichia</taxon>
        <taxon>Sporadotrichida</taxon>
        <taxon>Oxytrichidae</taxon>
        <taxon>Stylonychinae</taxon>
        <taxon>Stylonychia</taxon>
    </lineage>
</organism>
<accession>A0A078AM09</accession>
<dbReference type="Pfam" id="PF03092">
    <property type="entry name" value="BT1"/>
    <property type="match status" value="1"/>
</dbReference>
<proteinExistence type="predicted"/>
<dbReference type="AlphaFoldDB" id="A0A078AM09"/>